<sequence>MSDPTTSKPIGTSNTVVPRDPMETLENETVVLRNEHIARLTQEIEDLRGEMNRIKDLTSLSITLQSSLPEPRNVTPNLPHFPSLKLSVPEHFPPQHSPHTKNNLPPTTTANPSNQLPINTPP</sequence>
<comment type="caution">
    <text evidence="2">The sequence shown here is derived from an EMBL/GenBank/DDBJ whole genome shotgun (WGS) entry which is preliminary data.</text>
</comment>
<dbReference type="EMBL" id="MLFT02000010">
    <property type="protein sequence ID" value="PHT35844.1"/>
    <property type="molecule type" value="Genomic_DNA"/>
</dbReference>
<evidence type="ECO:0000313" key="3">
    <source>
        <dbReference type="Proteomes" id="UP000224567"/>
    </source>
</evidence>
<accession>A0A2G2VS80</accession>
<feature type="compositionally biased region" description="Polar residues" evidence="1">
    <location>
        <begin position="1"/>
        <end position="16"/>
    </location>
</feature>
<evidence type="ECO:0000313" key="2">
    <source>
        <dbReference type="EMBL" id="PHT35844.1"/>
    </source>
</evidence>
<organism evidence="2 3">
    <name type="scientific">Capsicum baccatum</name>
    <name type="common">Peruvian pepper</name>
    <dbReference type="NCBI Taxonomy" id="33114"/>
    <lineage>
        <taxon>Eukaryota</taxon>
        <taxon>Viridiplantae</taxon>
        <taxon>Streptophyta</taxon>
        <taxon>Embryophyta</taxon>
        <taxon>Tracheophyta</taxon>
        <taxon>Spermatophyta</taxon>
        <taxon>Magnoliopsida</taxon>
        <taxon>eudicotyledons</taxon>
        <taxon>Gunneridae</taxon>
        <taxon>Pentapetalae</taxon>
        <taxon>asterids</taxon>
        <taxon>lamiids</taxon>
        <taxon>Solanales</taxon>
        <taxon>Solanaceae</taxon>
        <taxon>Solanoideae</taxon>
        <taxon>Capsiceae</taxon>
        <taxon>Capsicum</taxon>
    </lineage>
</organism>
<feature type="region of interest" description="Disordered" evidence="1">
    <location>
        <begin position="1"/>
        <end position="23"/>
    </location>
</feature>
<dbReference type="AlphaFoldDB" id="A0A2G2VS80"/>
<dbReference type="OrthoDB" id="1295457at2759"/>
<dbReference type="Proteomes" id="UP000224567">
    <property type="component" value="Unassembled WGS sequence"/>
</dbReference>
<feature type="compositionally biased region" description="Polar residues" evidence="1">
    <location>
        <begin position="100"/>
        <end position="122"/>
    </location>
</feature>
<keyword evidence="3" id="KW-1185">Reference proteome</keyword>
<gene>
    <name evidence="2" type="ORF">CQW23_23544</name>
</gene>
<feature type="region of interest" description="Disordered" evidence="1">
    <location>
        <begin position="67"/>
        <end position="122"/>
    </location>
</feature>
<dbReference type="STRING" id="33114.A0A2G2VS80"/>
<protein>
    <submittedName>
        <fullName evidence="2">Uncharacterized protein</fullName>
    </submittedName>
</protein>
<proteinExistence type="predicted"/>
<evidence type="ECO:0000256" key="1">
    <source>
        <dbReference type="SAM" id="MobiDB-lite"/>
    </source>
</evidence>
<reference evidence="3" key="2">
    <citation type="journal article" date="2017" name="J. Anim. Genet.">
        <title>Multiple reference genome sequences of hot pepper reveal the massive evolution of plant disease resistance genes by retroduplication.</title>
        <authorList>
            <person name="Kim S."/>
            <person name="Park J."/>
            <person name="Yeom S.-I."/>
            <person name="Kim Y.-M."/>
            <person name="Seo E."/>
            <person name="Kim K.-T."/>
            <person name="Kim M.-S."/>
            <person name="Lee J.M."/>
            <person name="Cheong K."/>
            <person name="Shin H.-S."/>
            <person name="Kim S.-B."/>
            <person name="Han K."/>
            <person name="Lee J."/>
            <person name="Park M."/>
            <person name="Lee H.-A."/>
            <person name="Lee H.-Y."/>
            <person name="Lee Y."/>
            <person name="Oh S."/>
            <person name="Lee J.H."/>
            <person name="Choi E."/>
            <person name="Choi E."/>
            <person name="Lee S.E."/>
            <person name="Jeon J."/>
            <person name="Kim H."/>
            <person name="Choi G."/>
            <person name="Song H."/>
            <person name="Lee J."/>
            <person name="Lee S.-C."/>
            <person name="Kwon J.-K."/>
            <person name="Lee H.-Y."/>
            <person name="Koo N."/>
            <person name="Hong Y."/>
            <person name="Kim R.W."/>
            <person name="Kang W.-H."/>
            <person name="Huh J.H."/>
            <person name="Kang B.-C."/>
            <person name="Yang T.-J."/>
            <person name="Lee Y.-H."/>
            <person name="Bennetzen J.L."/>
            <person name="Choi D."/>
        </authorList>
    </citation>
    <scope>NUCLEOTIDE SEQUENCE [LARGE SCALE GENOMIC DNA]</scope>
    <source>
        <strain evidence="3">cv. PBC81</strain>
    </source>
</reference>
<name>A0A2G2VS80_CAPBA</name>
<reference evidence="2 3" key="1">
    <citation type="journal article" date="2017" name="Genome Biol.">
        <title>New reference genome sequences of hot pepper reveal the massive evolution of plant disease-resistance genes by retroduplication.</title>
        <authorList>
            <person name="Kim S."/>
            <person name="Park J."/>
            <person name="Yeom S.I."/>
            <person name="Kim Y.M."/>
            <person name="Seo E."/>
            <person name="Kim K.T."/>
            <person name="Kim M.S."/>
            <person name="Lee J.M."/>
            <person name="Cheong K."/>
            <person name="Shin H.S."/>
            <person name="Kim S.B."/>
            <person name="Han K."/>
            <person name="Lee J."/>
            <person name="Park M."/>
            <person name="Lee H.A."/>
            <person name="Lee H.Y."/>
            <person name="Lee Y."/>
            <person name="Oh S."/>
            <person name="Lee J.H."/>
            <person name="Choi E."/>
            <person name="Choi E."/>
            <person name="Lee S.E."/>
            <person name="Jeon J."/>
            <person name="Kim H."/>
            <person name="Choi G."/>
            <person name="Song H."/>
            <person name="Lee J."/>
            <person name="Lee S.C."/>
            <person name="Kwon J.K."/>
            <person name="Lee H.Y."/>
            <person name="Koo N."/>
            <person name="Hong Y."/>
            <person name="Kim R.W."/>
            <person name="Kang W.H."/>
            <person name="Huh J.H."/>
            <person name="Kang B.C."/>
            <person name="Yang T.J."/>
            <person name="Lee Y.H."/>
            <person name="Bennetzen J.L."/>
            <person name="Choi D."/>
        </authorList>
    </citation>
    <scope>NUCLEOTIDE SEQUENCE [LARGE SCALE GENOMIC DNA]</scope>
    <source>
        <strain evidence="3">cv. PBC81</strain>
    </source>
</reference>